<keyword evidence="3" id="KW-1185">Reference proteome</keyword>
<accession>A0A9P3CMX7</accession>
<evidence type="ECO:0000313" key="2">
    <source>
        <dbReference type="EMBL" id="GIZ45306.1"/>
    </source>
</evidence>
<proteinExistence type="predicted"/>
<evidence type="ECO:0000256" key="1">
    <source>
        <dbReference type="SAM" id="SignalP"/>
    </source>
</evidence>
<feature type="signal peptide" evidence="1">
    <location>
        <begin position="1"/>
        <end position="17"/>
    </location>
</feature>
<dbReference type="AlphaFoldDB" id="A0A9P3CMX7"/>
<feature type="chain" id="PRO_5040127478" evidence="1">
    <location>
        <begin position="18"/>
        <end position="103"/>
    </location>
</feature>
<evidence type="ECO:0000313" key="3">
    <source>
        <dbReference type="Proteomes" id="UP000825890"/>
    </source>
</evidence>
<organism evidence="2 3">
    <name type="scientific">Cercospora kikuchii</name>
    <dbReference type="NCBI Taxonomy" id="84275"/>
    <lineage>
        <taxon>Eukaryota</taxon>
        <taxon>Fungi</taxon>
        <taxon>Dikarya</taxon>
        <taxon>Ascomycota</taxon>
        <taxon>Pezizomycotina</taxon>
        <taxon>Dothideomycetes</taxon>
        <taxon>Dothideomycetidae</taxon>
        <taxon>Mycosphaerellales</taxon>
        <taxon>Mycosphaerellaceae</taxon>
        <taxon>Cercospora</taxon>
    </lineage>
</organism>
<sequence length="103" mass="11176">MSSLRLLFVSLIACALAADQSPPTAFGLTQQYRPDTQWRSCKSTGNVRTNCGFCYSKSGSFQGWNCNCDKFCSGTANDCYYILESDPSNYAKVTCQGAVVPAS</sequence>
<name>A0A9P3CMX7_9PEZI</name>
<dbReference type="OrthoDB" id="3624881at2759"/>
<reference evidence="2 3" key="1">
    <citation type="submission" date="2021-01" db="EMBL/GenBank/DDBJ databases">
        <title>Cercospora kikuchii MAFF 305040 whole genome shotgun sequence.</title>
        <authorList>
            <person name="Kashiwa T."/>
            <person name="Suzuki T."/>
        </authorList>
    </citation>
    <scope>NUCLEOTIDE SEQUENCE [LARGE SCALE GENOMIC DNA]</scope>
    <source>
        <strain evidence="2 3">MAFF 305040</strain>
    </source>
</reference>
<keyword evidence="1" id="KW-0732">Signal</keyword>
<protein>
    <submittedName>
        <fullName evidence="2">Uncharacterized protein</fullName>
    </submittedName>
</protein>
<gene>
    <name evidence="2" type="ORF">CKM354_000847900</name>
</gene>
<dbReference type="EMBL" id="BOLY01000005">
    <property type="protein sequence ID" value="GIZ45306.1"/>
    <property type="molecule type" value="Genomic_DNA"/>
</dbReference>
<dbReference type="Proteomes" id="UP000825890">
    <property type="component" value="Unassembled WGS sequence"/>
</dbReference>
<dbReference type="GeneID" id="68294054"/>
<dbReference type="RefSeq" id="XP_044659793.1">
    <property type="nucleotide sequence ID" value="XM_044803858.1"/>
</dbReference>
<comment type="caution">
    <text evidence="2">The sequence shown here is derived from an EMBL/GenBank/DDBJ whole genome shotgun (WGS) entry which is preliminary data.</text>
</comment>